<dbReference type="EnsemblMetazoa" id="OVOC7639.1">
    <property type="protein sequence ID" value="OVOC7639.1"/>
    <property type="gene ID" value="WBGene00244448"/>
</dbReference>
<reference evidence="2" key="1">
    <citation type="submission" date="2013-10" db="EMBL/GenBank/DDBJ databases">
        <title>Genome sequencing of Onchocerca volvulus.</title>
        <authorList>
            <person name="Cotton J."/>
            <person name="Tsai J."/>
            <person name="Stanley E."/>
            <person name="Tracey A."/>
            <person name="Holroyd N."/>
            <person name="Lustigman S."/>
            <person name="Berriman M."/>
        </authorList>
    </citation>
    <scope>NUCLEOTIDE SEQUENCE</scope>
</reference>
<protein>
    <submittedName>
        <fullName evidence="1">Uncharacterized protein</fullName>
    </submittedName>
</protein>
<accession>A0A8R1Y3R3</accession>
<dbReference type="AlphaFoldDB" id="A0A8R1Y3R3"/>
<dbReference type="EMBL" id="CMVM020000227">
    <property type="status" value="NOT_ANNOTATED_CDS"/>
    <property type="molecule type" value="Genomic_DNA"/>
</dbReference>
<sequence>MEEQGGKKCSRIVGCVHRFCCYRCQCRGLKRCPFEIQQKLPLTFTIFQPNDITREEAQHWMYSIRSPFDSNDNDMNENDIRCPNNLMLNKEMESFYK</sequence>
<name>A0A8R1Y3R3_ONCVO</name>
<dbReference type="Proteomes" id="UP000024404">
    <property type="component" value="Unassembled WGS sequence"/>
</dbReference>
<organism evidence="1 2">
    <name type="scientific">Onchocerca volvulus</name>
    <dbReference type="NCBI Taxonomy" id="6282"/>
    <lineage>
        <taxon>Eukaryota</taxon>
        <taxon>Metazoa</taxon>
        <taxon>Ecdysozoa</taxon>
        <taxon>Nematoda</taxon>
        <taxon>Chromadorea</taxon>
        <taxon>Rhabditida</taxon>
        <taxon>Spirurina</taxon>
        <taxon>Spiruromorpha</taxon>
        <taxon>Filarioidea</taxon>
        <taxon>Onchocercidae</taxon>
        <taxon>Onchocerca</taxon>
    </lineage>
</organism>
<proteinExistence type="predicted"/>
<evidence type="ECO:0000313" key="1">
    <source>
        <dbReference type="EnsemblMetazoa" id="OVOC7639.1"/>
    </source>
</evidence>
<evidence type="ECO:0000313" key="2">
    <source>
        <dbReference type="Proteomes" id="UP000024404"/>
    </source>
</evidence>
<keyword evidence="2" id="KW-1185">Reference proteome</keyword>
<reference evidence="1" key="2">
    <citation type="submission" date="2022-06" db="UniProtKB">
        <authorList>
            <consortium name="EnsemblMetazoa"/>
        </authorList>
    </citation>
    <scope>IDENTIFICATION</scope>
</reference>